<dbReference type="EMBL" id="GBXM01045031">
    <property type="protein sequence ID" value="JAH63546.1"/>
    <property type="molecule type" value="Transcribed_RNA"/>
</dbReference>
<dbReference type="EMBL" id="GBXM01045959">
    <property type="protein sequence ID" value="JAH62618.1"/>
    <property type="molecule type" value="Transcribed_RNA"/>
</dbReference>
<sequence>MNSTCKSFICTLYTRVLQLQLPAGQLPNAAYGHNTPIGLLVNLLMVRGTVCRHFEDADLNSNNLSCICISFSVFKGTR</sequence>
<reference evidence="1" key="2">
    <citation type="journal article" date="2015" name="Fish Shellfish Immunol.">
        <title>Early steps in the European eel (Anguilla anguilla)-Vibrio vulnificus interaction in the gills: Role of the RtxA13 toxin.</title>
        <authorList>
            <person name="Callol A."/>
            <person name="Pajuelo D."/>
            <person name="Ebbesson L."/>
            <person name="Teles M."/>
            <person name="MacKenzie S."/>
            <person name="Amaro C."/>
        </authorList>
    </citation>
    <scope>NUCLEOTIDE SEQUENCE</scope>
</reference>
<protein>
    <submittedName>
        <fullName evidence="1">Uncharacterized protein</fullName>
    </submittedName>
</protein>
<evidence type="ECO:0000313" key="1">
    <source>
        <dbReference type="EMBL" id="JAH62618.1"/>
    </source>
</evidence>
<dbReference type="AlphaFoldDB" id="A0A0E9UCC6"/>
<accession>A0A0E9UCC6</accession>
<name>A0A0E9UCC6_ANGAN</name>
<proteinExistence type="predicted"/>
<reference evidence="1" key="1">
    <citation type="submission" date="2014-11" db="EMBL/GenBank/DDBJ databases">
        <authorList>
            <person name="Amaro Gonzalez C."/>
        </authorList>
    </citation>
    <scope>NUCLEOTIDE SEQUENCE</scope>
</reference>
<organism evidence="1">
    <name type="scientific">Anguilla anguilla</name>
    <name type="common">European freshwater eel</name>
    <name type="synonym">Muraena anguilla</name>
    <dbReference type="NCBI Taxonomy" id="7936"/>
    <lineage>
        <taxon>Eukaryota</taxon>
        <taxon>Metazoa</taxon>
        <taxon>Chordata</taxon>
        <taxon>Craniata</taxon>
        <taxon>Vertebrata</taxon>
        <taxon>Euteleostomi</taxon>
        <taxon>Actinopterygii</taxon>
        <taxon>Neopterygii</taxon>
        <taxon>Teleostei</taxon>
        <taxon>Anguilliformes</taxon>
        <taxon>Anguillidae</taxon>
        <taxon>Anguilla</taxon>
    </lineage>
</organism>